<organism evidence="2 3">
    <name type="scientific">Lauvirus lau218</name>
    <dbReference type="NCBI Taxonomy" id="1465639"/>
    <lineage>
        <taxon>Viruses</taxon>
        <taxon>Duplodnaviria</taxon>
        <taxon>Heunggongvirae</taxon>
        <taxon>Uroviricota</taxon>
        <taxon>Caudoviricetes</taxon>
        <taxon>Autographivirales</taxon>
        <taxon>Lauvirus</taxon>
    </lineage>
</organism>
<evidence type="ECO:0000313" key="3">
    <source>
        <dbReference type="Proteomes" id="UP000026988"/>
    </source>
</evidence>
<name>A0A060BKH0_9CAUD</name>
<sequence length="91" mass="10944">MTSEIMERVIGLEKEVWKINNRLLDLTAEEQIPEPNTINEWKELALVWISGGWEHLQWFDTSEEADHGWYDFTDTDAFYPYDERLVIRIKK</sequence>
<dbReference type="GeneID" id="26673049"/>
<protein>
    <submittedName>
        <fullName evidence="2">Putative phage protein</fullName>
    </submittedName>
</protein>
<accession>A0A060BKH0</accession>
<evidence type="ECO:0000313" key="1">
    <source>
        <dbReference type="EMBL" id="AIA83191.1"/>
    </source>
</evidence>
<evidence type="ECO:0000313" key="4">
    <source>
        <dbReference type="Proteomes" id="UP000242360"/>
    </source>
</evidence>
<dbReference type="EMBL" id="KJ183192">
    <property type="protein sequence ID" value="AIA83191.1"/>
    <property type="molecule type" value="Genomic_DNA"/>
</dbReference>
<proteinExistence type="predicted"/>
<dbReference type="RefSeq" id="YP_009042159.1">
    <property type="nucleotide sequence ID" value="NC_024329.1"/>
</dbReference>
<dbReference type="EMBL" id="KJ183193">
    <property type="protein sequence ID" value="AIA83241.1"/>
    <property type="molecule type" value="Genomic_DNA"/>
</dbReference>
<dbReference type="KEGG" id="vg:26673049"/>
<dbReference type="Proteomes" id="UP000026988">
    <property type="component" value="Genome"/>
</dbReference>
<reference evidence="3 4" key="1">
    <citation type="submission" date="2014-01" db="EMBL/GenBank/DDBJ databases">
        <title>Sulfur oxidation genes in diverse deep-sea viruses.</title>
        <authorList>
            <person name="Anantharaman K."/>
            <person name="Duhaime M.B."/>
            <person name="Breier J.A."/>
            <person name="Toner B.M."/>
            <person name="Dick G.J."/>
        </authorList>
    </citation>
    <scope>NUCLEOTIDE SEQUENCE [LARGE SCALE GENOMIC DNA]</scope>
    <source>
        <strain evidence="1 4">KiloMoana</strain>
        <strain evidence="2">TahiMoana</strain>
    </source>
</reference>
<dbReference type="Proteomes" id="UP000242360">
    <property type="component" value="Segment"/>
</dbReference>
<evidence type="ECO:0000313" key="2">
    <source>
        <dbReference type="EMBL" id="AIA83241.1"/>
    </source>
</evidence>